<dbReference type="PROSITE" id="PS50030">
    <property type="entry name" value="UBA"/>
    <property type="match status" value="1"/>
</dbReference>
<dbReference type="Gene3D" id="1.10.8.10">
    <property type="entry name" value="DNA helicase RuvA subunit, C-terminal domain"/>
    <property type="match status" value="1"/>
</dbReference>
<dbReference type="InterPro" id="IPR009060">
    <property type="entry name" value="UBA-like_sf"/>
</dbReference>
<dbReference type="AlphaFoldDB" id="A0A1R1PLT4"/>
<evidence type="ECO:0000256" key="1">
    <source>
        <dbReference type="SAM" id="MobiDB-lite"/>
    </source>
</evidence>
<feature type="domain" description="UBA" evidence="2">
    <location>
        <begin position="329"/>
        <end position="373"/>
    </location>
</feature>
<dbReference type="GO" id="GO:0031593">
    <property type="term" value="F:polyubiquitin modification-dependent protein binding"/>
    <property type="evidence" value="ECO:0007669"/>
    <property type="project" value="TreeGrafter"/>
</dbReference>
<dbReference type="EMBL" id="LSSK01000778">
    <property type="protein sequence ID" value="OMH81941.1"/>
    <property type="molecule type" value="Genomic_DNA"/>
</dbReference>
<dbReference type="SUPFAM" id="SSF46934">
    <property type="entry name" value="UBA-like"/>
    <property type="match status" value="1"/>
</dbReference>
<feature type="domain" description="Ubiquitin-like" evidence="3">
    <location>
        <begin position="4"/>
        <end position="78"/>
    </location>
</feature>
<dbReference type="OrthoDB" id="267397at2759"/>
<evidence type="ECO:0000259" key="3">
    <source>
        <dbReference type="PROSITE" id="PS50053"/>
    </source>
</evidence>
<comment type="caution">
    <text evidence="4">The sequence shown here is derived from an EMBL/GenBank/DDBJ whole genome shotgun (WGS) entry which is preliminary data.</text>
</comment>
<dbReference type="Proteomes" id="UP000188320">
    <property type="component" value="Unassembled WGS sequence"/>
</dbReference>
<dbReference type="InterPro" id="IPR000626">
    <property type="entry name" value="Ubiquitin-like_dom"/>
</dbReference>
<dbReference type="Pfam" id="PF00627">
    <property type="entry name" value="UBA"/>
    <property type="match status" value="1"/>
</dbReference>
<dbReference type="InterPro" id="IPR015940">
    <property type="entry name" value="UBA"/>
</dbReference>
<accession>A0A1R1PLT4</accession>
<feature type="region of interest" description="Disordered" evidence="1">
    <location>
        <begin position="82"/>
        <end position="115"/>
    </location>
</feature>
<organism evidence="4 5">
    <name type="scientific">Zancudomyces culisetae</name>
    <name type="common">Gut fungus</name>
    <name type="synonym">Smittium culisetae</name>
    <dbReference type="NCBI Taxonomy" id="1213189"/>
    <lineage>
        <taxon>Eukaryota</taxon>
        <taxon>Fungi</taxon>
        <taxon>Fungi incertae sedis</taxon>
        <taxon>Zoopagomycota</taxon>
        <taxon>Kickxellomycotina</taxon>
        <taxon>Harpellomycetes</taxon>
        <taxon>Harpellales</taxon>
        <taxon>Legeriomycetaceae</taxon>
        <taxon>Zancudomyces</taxon>
    </lineage>
</organism>
<dbReference type="SMART" id="SM00165">
    <property type="entry name" value="UBA"/>
    <property type="match status" value="1"/>
</dbReference>
<dbReference type="SUPFAM" id="SSF54236">
    <property type="entry name" value="Ubiquitin-like"/>
    <property type="match status" value="1"/>
</dbReference>
<evidence type="ECO:0000313" key="4">
    <source>
        <dbReference type="EMBL" id="OMH81941.1"/>
    </source>
</evidence>
<protein>
    <submittedName>
        <fullName evidence="4">Ubiquitin domain-containing protein DSK2</fullName>
    </submittedName>
</protein>
<gene>
    <name evidence="4" type="ORF">AX774_g4598</name>
</gene>
<proteinExistence type="predicted"/>
<sequence length="374" mass="39877">MGEIEINIKGTNEKKFSIKVDVASTTVGQLKEKIEQLDNTIPKDGQRLIYGGRILKDEDLLEVYNIKDGNSVHLVVRKAKVESGGAGGNSSGATTSPSVSAATTTPSTNIGNTESSTIPAATAAADAGFGSGPFGAGMFGQEGMPPWMQGAAGMSPEHMERMMNDPMIQQVTQTMLSNPELLRQMIDSNPMLANTMTPEMRQAMLSPAFMNAMSNPEVLRSLMQMQSAMSRARGGTASPGTYNPWATPAQNTTTNTTTTTTPAATTPGATNANTPSGQTFTQTPEQQQAMQQLYASMLGPPWGPLGSNPFTPFTGGANQQQQPQQPQQPPEERYATQLQALTEMGFWDTEKNIRALVATGGNVHAAVDYLLRNI</sequence>
<dbReference type="PANTHER" id="PTHR10677">
    <property type="entry name" value="UBIQUILIN"/>
    <property type="match status" value="1"/>
</dbReference>
<dbReference type="GO" id="GO:0006511">
    <property type="term" value="P:ubiquitin-dependent protein catabolic process"/>
    <property type="evidence" value="ECO:0007669"/>
    <property type="project" value="TreeGrafter"/>
</dbReference>
<dbReference type="InterPro" id="IPR006636">
    <property type="entry name" value="STI1_HS-bd"/>
</dbReference>
<dbReference type="PANTHER" id="PTHR10677:SF3">
    <property type="entry name" value="FI07626P-RELATED"/>
    <property type="match status" value="1"/>
</dbReference>
<dbReference type="PROSITE" id="PS50053">
    <property type="entry name" value="UBIQUITIN_2"/>
    <property type="match status" value="1"/>
</dbReference>
<feature type="compositionally biased region" description="Low complexity" evidence="1">
    <location>
        <begin position="91"/>
        <end position="108"/>
    </location>
</feature>
<dbReference type="SMART" id="SM00727">
    <property type="entry name" value="STI1"/>
    <property type="match status" value="2"/>
</dbReference>
<keyword evidence="5" id="KW-1185">Reference proteome</keyword>
<feature type="compositionally biased region" description="Low complexity" evidence="1">
    <location>
        <begin position="243"/>
        <end position="275"/>
    </location>
</feature>
<feature type="region of interest" description="Disordered" evidence="1">
    <location>
        <begin position="300"/>
        <end position="333"/>
    </location>
</feature>
<dbReference type="Pfam" id="PF00240">
    <property type="entry name" value="ubiquitin"/>
    <property type="match status" value="1"/>
</dbReference>
<reference evidence="5" key="1">
    <citation type="submission" date="2017-01" db="EMBL/GenBank/DDBJ databases">
        <authorList>
            <person name="Wang Y."/>
            <person name="White M."/>
            <person name="Kvist S."/>
            <person name="Moncalvo J.-M."/>
        </authorList>
    </citation>
    <scope>NUCLEOTIDE SEQUENCE [LARGE SCALE GENOMIC DNA]</scope>
    <source>
        <strain evidence="5">COL-18-3</strain>
    </source>
</reference>
<dbReference type="CDD" id="cd14399">
    <property type="entry name" value="UBA_PLICs"/>
    <property type="match status" value="1"/>
</dbReference>
<evidence type="ECO:0000259" key="2">
    <source>
        <dbReference type="PROSITE" id="PS50030"/>
    </source>
</evidence>
<name>A0A1R1PLT4_ZANCU</name>
<dbReference type="FunFam" id="1.10.8.10:FF:000079">
    <property type="entry name" value="Ubiquitin family protein"/>
    <property type="match status" value="1"/>
</dbReference>
<dbReference type="SMART" id="SM00213">
    <property type="entry name" value="UBQ"/>
    <property type="match status" value="1"/>
</dbReference>
<evidence type="ECO:0000313" key="5">
    <source>
        <dbReference type="Proteomes" id="UP000188320"/>
    </source>
</evidence>
<feature type="region of interest" description="Disordered" evidence="1">
    <location>
        <begin position="232"/>
        <end position="280"/>
    </location>
</feature>
<dbReference type="Gene3D" id="3.10.20.90">
    <property type="entry name" value="Phosphatidylinositol 3-kinase Catalytic Subunit, Chain A, domain 1"/>
    <property type="match status" value="1"/>
</dbReference>
<dbReference type="Pfam" id="PF23195">
    <property type="entry name" value="UBQLN1"/>
    <property type="match status" value="1"/>
</dbReference>
<dbReference type="InterPro" id="IPR015496">
    <property type="entry name" value="Ubiquilin"/>
</dbReference>
<dbReference type="InterPro" id="IPR029071">
    <property type="entry name" value="Ubiquitin-like_domsf"/>
</dbReference>
<dbReference type="GO" id="GO:0005829">
    <property type="term" value="C:cytosol"/>
    <property type="evidence" value="ECO:0007669"/>
    <property type="project" value="TreeGrafter"/>
</dbReference>